<dbReference type="AlphaFoldDB" id="A0A420EVM7"/>
<feature type="domain" description="DUF2382" evidence="2">
    <location>
        <begin position="132"/>
        <end position="240"/>
    </location>
</feature>
<dbReference type="Proteomes" id="UP000285744">
    <property type="component" value="Unassembled WGS sequence"/>
</dbReference>
<dbReference type="InterPro" id="IPR011033">
    <property type="entry name" value="PRC_barrel-like_sf"/>
</dbReference>
<dbReference type="PANTHER" id="PTHR38463:SF1">
    <property type="entry name" value="STRESS RESPONSE PROTEIN YSNF"/>
    <property type="match status" value="1"/>
</dbReference>
<dbReference type="Pfam" id="PF09557">
    <property type="entry name" value="DUF2382"/>
    <property type="match status" value="1"/>
</dbReference>
<dbReference type="PANTHER" id="PTHR38463">
    <property type="entry name" value="STRESS RESPONSE PROTEIN YSNF"/>
    <property type="match status" value="1"/>
</dbReference>
<evidence type="ECO:0000256" key="1">
    <source>
        <dbReference type="SAM" id="MobiDB-lite"/>
    </source>
</evidence>
<reference evidence="3 4" key="1">
    <citation type="journal article" date="2018" name="Int. J. Syst. Evol. Microbiol.">
        <title>Micromonospora globbae sp. nov., an endophytic actinomycete isolated from roots of Globba winitii C. H. Wright.</title>
        <authorList>
            <person name="Kuncharoen N."/>
            <person name="Pittayakhajonwut P."/>
            <person name="Tanasupawat S."/>
        </authorList>
    </citation>
    <scope>NUCLEOTIDE SEQUENCE [LARGE SCALE GENOMIC DNA]</scope>
    <source>
        <strain evidence="3 4">WPS1-2</strain>
    </source>
</reference>
<evidence type="ECO:0000259" key="2">
    <source>
        <dbReference type="Pfam" id="PF09557"/>
    </source>
</evidence>
<dbReference type="EMBL" id="RAQQ01000020">
    <property type="protein sequence ID" value="RKF24806.1"/>
    <property type="molecule type" value="Genomic_DNA"/>
</dbReference>
<dbReference type="InterPro" id="IPR052967">
    <property type="entry name" value="Stress_Response_Assoc"/>
</dbReference>
<proteinExistence type="predicted"/>
<name>A0A420EVM7_9ACTN</name>
<dbReference type="InterPro" id="IPR019060">
    <property type="entry name" value="DUF2382"/>
</dbReference>
<evidence type="ECO:0000313" key="3">
    <source>
        <dbReference type="EMBL" id="RKF24806.1"/>
    </source>
</evidence>
<feature type="region of interest" description="Disordered" evidence="1">
    <location>
        <begin position="1"/>
        <end position="20"/>
    </location>
</feature>
<dbReference type="SUPFAM" id="SSF50346">
    <property type="entry name" value="PRC-barrel domain"/>
    <property type="match status" value="1"/>
</dbReference>
<gene>
    <name evidence="3" type="ORF">D7I43_24750</name>
</gene>
<protein>
    <submittedName>
        <fullName evidence="3">DUF2382 domain-containing protein</fullName>
    </submittedName>
</protein>
<comment type="caution">
    <text evidence="3">The sequence shown here is derived from an EMBL/GenBank/DDBJ whole genome shotgun (WGS) entry which is preliminary data.</text>
</comment>
<sequence length="251" mass="27873">MAGDATGTRRLHARGGRPMRFTEQQVRSLFDQDVQDQSGAKIGSVGQVWATAGDPAWVSVQTGGGQEPMAPLANAQMQGGRLKVAYDKATVQNAPAVPGGTTTPLNAEQTAQLYTYYRMQPQQAPESREELIRSEERLRVGTESQPAGKAVLRKHVVTENVHTTMPVEHDEVYVEREPINAADARNVRAEMGEAEQDMQLRAERPVVAKDRVPVERVHLAKNEVVEDQPIDEQVRHEEIEANIPEASRRRR</sequence>
<organism evidence="3 4">
    <name type="scientific">Micromonospora globbae</name>
    <dbReference type="NCBI Taxonomy" id="1894969"/>
    <lineage>
        <taxon>Bacteria</taxon>
        <taxon>Bacillati</taxon>
        <taxon>Actinomycetota</taxon>
        <taxon>Actinomycetes</taxon>
        <taxon>Micromonosporales</taxon>
        <taxon>Micromonosporaceae</taxon>
        <taxon>Micromonospora</taxon>
    </lineage>
</organism>
<accession>A0A420EVM7</accession>
<evidence type="ECO:0000313" key="4">
    <source>
        <dbReference type="Proteomes" id="UP000285744"/>
    </source>
</evidence>